<feature type="transmembrane region" description="Helical" evidence="5">
    <location>
        <begin position="144"/>
        <end position="169"/>
    </location>
</feature>
<organism evidence="8 9">
    <name type="scientific">Acrasis kona</name>
    <dbReference type="NCBI Taxonomy" id="1008807"/>
    <lineage>
        <taxon>Eukaryota</taxon>
        <taxon>Discoba</taxon>
        <taxon>Heterolobosea</taxon>
        <taxon>Tetramitia</taxon>
        <taxon>Eutetramitia</taxon>
        <taxon>Acrasidae</taxon>
        <taxon>Acrasis</taxon>
    </lineage>
</organism>
<dbReference type="GO" id="GO:0016020">
    <property type="term" value="C:membrane"/>
    <property type="evidence" value="ECO:0007669"/>
    <property type="project" value="UniProtKB-SubCell"/>
</dbReference>
<feature type="transmembrane region" description="Helical" evidence="5">
    <location>
        <begin position="326"/>
        <end position="343"/>
    </location>
</feature>
<dbReference type="EMBL" id="JAOPGA020001734">
    <property type="protein sequence ID" value="KAL0490893.1"/>
    <property type="molecule type" value="Genomic_DNA"/>
</dbReference>
<feature type="transmembrane region" description="Helical" evidence="5">
    <location>
        <begin position="430"/>
        <end position="450"/>
    </location>
</feature>
<evidence type="ECO:0000256" key="3">
    <source>
        <dbReference type="ARBA" id="ARBA00022989"/>
    </source>
</evidence>
<protein>
    <submittedName>
        <fullName evidence="8">Transporter MCH1</fullName>
    </submittedName>
</protein>
<feature type="transmembrane region" description="Helical" evidence="5">
    <location>
        <begin position="79"/>
        <end position="103"/>
    </location>
</feature>
<feature type="transmembrane region" description="Helical" evidence="5">
    <location>
        <begin position="255"/>
        <end position="273"/>
    </location>
</feature>
<proteinExistence type="predicted"/>
<feature type="domain" description="Nodulin-like" evidence="6">
    <location>
        <begin position="13"/>
        <end position="205"/>
    </location>
</feature>
<feature type="transmembrane region" description="Helical" evidence="5">
    <location>
        <begin position="293"/>
        <end position="314"/>
    </location>
</feature>
<comment type="subcellular location">
    <subcellularLocation>
        <location evidence="1">Membrane</location>
        <topology evidence="1">Multi-pass membrane protein</topology>
    </subcellularLocation>
</comment>
<reference evidence="8 9" key="1">
    <citation type="submission" date="2024-03" db="EMBL/GenBank/DDBJ databases">
        <title>The Acrasis kona genome and developmental transcriptomes reveal deep origins of eukaryotic multicellular pathways.</title>
        <authorList>
            <person name="Sheikh S."/>
            <person name="Fu C.-J."/>
            <person name="Brown M.W."/>
            <person name="Baldauf S.L."/>
        </authorList>
    </citation>
    <scope>NUCLEOTIDE SEQUENCE [LARGE SCALE GENOMIC DNA]</scope>
    <source>
        <strain evidence="8 9">ATCC MYA-3509</strain>
    </source>
</reference>
<feature type="transmembrane region" description="Helical" evidence="5">
    <location>
        <begin position="388"/>
        <end position="410"/>
    </location>
</feature>
<dbReference type="InterPro" id="IPR056555">
    <property type="entry name" value="NFD4_C"/>
</dbReference>
<sequence length="465" mass="51992">MEQHPTDVIFRNRYLSLIAALFVMVSSGTKDVFPVYSNSMMKALDFDLYKIQTLGTALNVGTLIGLLPAFVYDFTNGRITLIISACANFFGYFMIYCALKNWITFTRHYIFIAFCGFIIGNASAGGFLACLGDNIKNFGQGTRGKIIGILVACFALSSIIYGLFFSYVFPDDQNKENLNHFILFTALSVTACYAIGVIFISQKQSSVKINNISLKINDGEGAELGDETPLVDKSDKQTFEEFDQNPLKMIQSLDFYIFSMLVASGIGSLTTVMNNIAQMVSAYPHDLRGKDPQLIHVIIFSVTNFLSRLLTGFITDATRRYISRPTWIVAICFLICFSQIFTALNYYYWMLYVSAVITGTLCGALWSICPAFISDKWGKKYFGINHEIALIGAAIVTYLMSTYTMSRVYGEHIDSEDGKTCTQGVHCYQLALLINASITFLTTCIGVLLIKRNKKLYEDLLTEDQ</sequence>
<keyword evidence="2 5" id="KW-0812">Transmembrane</keyword>
<evidence type="ECO:0000256" key="2">
    <source>
        <dbReference type="ARBA" id="ARBA00022692"/>
    </source>
</evidence>
<dbReference type="Proteomes" id="UP001431209">
    <property type="component" value="Unassembled WGS sequence"/>
</dbReference>
<keyword evidence="3 5" id="KW-1133">Transmembrane helix</keyword>
<dbReference type="PANTHER" id="PTHR21576:SF158">
    <property type="entry name" value="RIBOSOMAL RNA-PROCESSING PROTEIN 12-LIKE CONSERVED DOMAIN-CONTAINING PROTEIN"/>
    <property type="match status" value="1"/>
</dbReference>
<dbReference type="SUPFAM" id="SSF103473">
    <property type="entry name" value="MFS general substrate transporter"/>
    <property type="match status" value="1"/>
</dbReference>
<dbReference type="Gene3D" id="1.20.1250.20">
    <property type="entry name" value="MFS general substrate transporter like domains"/>
    <property type="match status" value="2"/>
</dbReference>
<keyword evidence="4 5" id="KW-0472">Membrane</keyword>
<evidence type="ECO:0000259" key="6">
    <source>
        <dbReference type="Pfam" id="PF06813"/>
    </source>
</evidence>
<feature type="transmembrane region" description="Helical" evidence="5">
    <location>
        <begin position="109"/>
        <end position="132"/>
    </location>
</feature>
<dbReference type="InterPro" id="IPR010658">
    <property type="entry name" value="Nodulin-like"/>
</dbReference>
<dbReference type="AlphaFoldDB" id="A0AAW2ZM01"/>
<keyword evidence="9" id="KW-1185">Reference proteome</keyword>
<evidence type="ECO:0000256" key="4">
    <source>
        <dbReference type="ARBA" id="ARBA00023136"/>
    </source>
</evidence>
<dbReference type="Pfam" id="PF23262">
    <property type="entry name" value="NFD4_C"/>
    <property type="match status" value="1"/>
</dbReference>
<feature type="domain" description="NFD4 C-terminal" evidence="7">
    <location>
        <begin position="249"/>
        <end position="457"/>
    </location>
</feature>
<evidence type="ECO:0000313" key="8">
    <source>
        <dbReference type="EMBL" id="KAL0490893.1"/>
    </source>
</evidence>
<feature type="transmembrane region" description="Helical" evidence="5">
    <location>
        <begin position="181"/>
        <end position="200"/>
    </location>
</feature>
<evidence type="ECO:0000256" key="5">
    <source>
        <dbReference type="SAM" id="Phobius"/>
    </source>
</evidence>
<accession>A0AAW2ZM01</accession>
<evidence type="ECO:0000313" key="9">
    <source>
        <dbReference type="Proteomes" id="UP001431209"/>
    </source>
</evidence>
<feature type="transmembrane region" description="Helical" evidence="5">
    <location>
        <begin position="49"/>
        <end position="72"/>
    </location>
</feature>
<gene>
    <name evidence="8" type="ORF">AKO1_009826</name>
</gene>
<dbReference type="InterPro" id="IPR036259">
    <property type="entry name" value="MFS_trans_sf"/>
</dbReference>
<comment type="caution">
    <text evidence="8">The sequence shown here is derived from an EMBL/GenBank/DDBJ whole genome shotgun (WGS) entry which is preliminary data.</text>
</comment>
<evidence type="ECO:0000259" key="7">
    <source>
        <dbReference type="Pfam" id="PF23262"/>
    </source>
</evidence>
<feature type="transmembrane region" description="Helical" evidence="5">
    <location>
        <begin position="349"/>
        <end position="368"/>
    </location>
</feature>
<name>A0AAW2ZM01_9EUKA</name>
<evidence type="ECO:0000256" key="1">
    <source>
        <dbReference type="ARBA" id="ARBA00004141"/>
    </source>
</evidence>
<dbReference type="PANTHER" id="PTHR21576">
    <property type="entry name" value="UNCHARACTERIZED NODULIN-LIKE PROTEIN"/>
    <property type="match status" value="1"/>
</dbReference>
<feature type="transmembrane region" description="Helical" evidence="5">
    <location>
        <begin position="12"/>
        <end position="29"/>
    </location>
</feature>
<dbReference type="Pfam" id="PF06813">
    <property type="entry name" value="Nodulin-like"/>
    <property type="match status" value="1"/>
</dbReference>